<dbReference type="RefSeq" id="WP_242935073.1">
    <property type="nucleotide sequence ID" value="NZ_FOWF01000008.1"/>
</dbReference>
<dbReference type="GO" id="GO:0004373">
    <property type="term" value="F:alpha-1,4-glucan glucosyltransferase (UDP-glucose donor) activity"/>
    <property type="evidence" value="ECO:0007669"/>
    <property type="project" value="InterPro"/>
</dbReference>
<comment type="caution">
    <text evidence="7">Lacks conserved residue(s) required for the propagation of feature annotation.</text>
</comment>
<accession>A0A1I7GN95</accession>
<protein>
    <recommendedName>
        <fullName evidence="7">Glycogen synthase</fullName>
        <ecNumber evidence="7">2.4.1.21</ecNumber>
    </recommendedName>
    <alternativeName>
        <fullName evidence="7">Starch [bacterial glycogen] synthase</fullName>
    </alternativeName>
</protein>
<feature type="domain" description="Glycosyl transferase family 1" evidence="9">
    <location>
        <begin position="443"/>
        <end position="586"/>
    </location>
</feature>
<comment type="function">
    <text evidence="2 7">Synthesizes alpha-1,4-glucan chains using ADP-glucose.</text>
</comment>
<keyword evidence="6 7" id="KW-0320">Glycogen biosynthesis</keyword>
<sequence>MTVKKSTLTKASAAAKAPAETPALKTKAAPSTEKAGAPAETPAKKPEPKAAEKKSAKKPATKKKPAARKTAAKAAAKATKKSAEKKPAKKRAAARKEPAKLAAKEEPAKLAAKEEPAKLSAREEPAKLSAREVAKLAEEKRSRLETKTAGQIAPPDEKLKVLFVSPEVQPFAGTGGLGEVAGSLPKELNRLGIDCRVVLPLYGSVSQEYRSRMKFLGHKDIPVAWRKKYMGVFSLQHEGVTVYFIDNEEYFRRDGLYGYYDDCERFAFFSRAVLESMEFTGFNPDIIHANDWQTAMVPVYQDALYHREYCTTVFTIHNVEYQGRYGTEVISDVLGLPEGAAHLVEYNGDVNLMKGGIQTANLVSTVSPSYAEELKDPACAFGLDGMIRACSYKLRGILNGISTDVYDPADDPYIPACYSPADLSGKKECKRAFQEMAGLPQRDVPLIVLISRLVTAKGIDLMTPVMDDVLSGNDVQFAVLGTGYHFYEDYFRGLADRHPDRARAFIEFNKGISHQLYAAGDILLMPSKSEPCGLSQMIACRYGTVPVVRATGGLRDSISDCTLGEGNGFVFDSYDTDGFYHALMNAVSRFHDTENWQNLVRYDLTRDFSWSRSAEQYIDMYEQVRFH</sequence>
<proteinExistence type="inferred from homology"/>
<dbReference type="AlphaFoldDB" id="A0A1I7GN95"/>
<dbReference type="CDD" id="cd03791">
    <property type="entry name" value="GT5_Glycogen_synthase_DULL1-like"/>
    <property type="match status" value="1"/>
</dbReference>
<dbReference type="SUPFAM" id="SSF53756">
    <property type="entry name" value="UDP-Glycosyltransferase/glycogen phosphorylase"/>
    <property type="match status" value="1"/>
</dbReference>
<keyword evidence="4 7" id="KW-0328">Glycosyltransferase</keyword>
<evidence type="ECO:0000313" key="11">
    <source>
        <dbReference type="EMBL" id="SFU49910.1"/>
    </source>
</evidence>
<feature type="region of interest" description="Disordered" evidence="8">
    <location>
        <begin position="1"/>
        <end position="126"/>
    </location>
</feature>
<evidence type="ECO:0000256" key="8">
    <source>
        <dbReference type="SAM" id="MobiDB-lite"/>
    </source>
</evidence>
<reference evidence="11 12" key="1">
    <citation type="submission" date="2016-10" db="EMBL/GenBank/DDBJ databases">
        <authorList>
            <person name="de Groot N.N."/>
        </authorList>
    </citation>
    <scope>NUCLEOTIDE SEQUENCE [LARGE SCALE GENOMIC DNA]</scope>
    <source>
        <strain evidence="11 12">KHGC13</strain>
    </source>
</reference>
<dbReference type="UniPathway" id="UPA00164"/>
<dbReference type="PANTHER" id="PTHR45825:SF11">
    <property type="entry name" value="ALPHA AMYLASE DOMAIN-CONTAINING PROTEIN"/>
    <property type="match status" value="1"/>
</dbReference>
<feature type="compositionally biased region" description="Basic and acidic residues" evidence="8">
    <location>
        <begin position="94"/>
        <end position="126"/>
    </location>
</feature>
<dbReference type="Pfam" id="PF00534">
    <property type="entry name" value="Glycos_transf_1"/>
    <property type="match status" value="1"/>
</dbReference>
<evidence type="ECO:0000259" key="10">
    <source>
        <dbReference type="Pfam" id="PF08323"/>
    </source>
</evidence>
<evidence type="ECO:0000259" key="9">
    <source>
        <dbReference type="Pfam" id="PF00534"/>
    </source>
</evidence>
<feature type="compositionally biased region" description="Low complexity" evidence="8">
    <location>
        <begin position="1"/>
        <end position="41"/>
    </location>
</feature>
<dbReference type="EC" id="2.4.1.21" evidence="7"/>
<dbReference type="GO" id="GO:0009011">
    <property type="term" value="F:alpha-1,4-glucan glucosyltransferase (ADP-glucose donor) activity"/>
    <property type="evidence" value="ECO:0007669"/>
    <property type="project" value="UniProtKB-UniRule"/>
</dbReference>
<organism evidence="11 12">
    <name type="scientific">Eubacterium pyruvativorans</name>
    <dbReference type="NCBI Taxonomy" id="155865"/>
    <lineage>
        <taxon>Bacteria</taxon>
        <taxon>Bacillati</taxon>
        <taxon>Bacillota</taxon>
        <taxon>Clostridia</taxon>
        <taxon>Eubacteriales</taxon>
        <taxon>Eubacteriaceae</taxon>
        <taxon>Eubacterium</taxon>
    </lineage>
</organism>
<name>A0A1I7GN95_9FIRM</name>
<dbReference type="InterPro" id="IPR013534">
    <property type="entry name" value="Starch_synth_cat_dom"/>
</dbReference>
<evidence type="ECO:0000256" key="3">
    <source>
        <dbReference type="ARBA" id="ARBA00010281"/>
    </source>
</evidence>
<evidence type="ECO:0000256" key="4">
    <source>
        <dbReference type="ARBA" id="ARBA00022676"/>
    </source>
</evidence>
<feature type="compositionally biased region" description="Basic and acidic residues" evidence="8">
    <location>
        <begin position="42"/>
        <end position="54"/>
    </location>
</feature>
<dbReference type="NCBIfam" id="TIGR02095">
    <property type="entry name" value="glgA"/>
    <property type="match status" value="1"/>
</dbReference>
<dbReference type="PANTHER" id="PTHR45825">
    <property type="entry name" value="GRANULE-BOUND STARCH SYNTHASE 1, CHLOROPLASTIC/AMYLOPLASTIC"/>
    <property type="match status" value="1"/>
</dbReference>
<dbReference type="HAMAP" id="MF_00484">
    <property type="entry name" value="Glycogen_synth"/>
    <property type="match status" value="1"/>
</dbReference>
<evidence type="ECO:0000256" key="1">
    <source>
        <dbReference type="ARBA" id="ARBA00001478"/>
    </source>
</evidence>
<dbReference type="STRING" id="155865.SAMN05216515_10843"/>
<keyword evidence="12" id="KW-1185">Reference proteome</keyword>
<evidence type="ECO:0000256" key="7">
    <source>
        <dbReference type="HAMAP-Rule" id="MF_00484"/>
    </source>
</evidence>
<dbReference type="GO" id="GO:0005978">
    <property type="term" value="P:glycogen biosynthetic process"/>
    <property type="evidence" value="ECO:0007669"/>
    <property type="project" value="UniProtKB-UniRule"/>
</dbReference>
<dbReference type="Pfam" id="PF08323">
    <property type="entry name" value="Glyco_transf_5"/>
    <property type="match status" value="1"/>
</dbReference>
<evidence type="ECO:0000256" key="6">
    <source>
        <dbReference type="ARBA" id="ARBA00023056"/>
    </source>
</evidence>
<feature type="compositionally biased region" description="Basic residues" evidence="8">
    <location>
        <begin position="55"/>
        <end position="71"/>
    </location>
</feature>
<dbReference type="InterPro" id="IPR001296">
    <property type="entry name" value="Glyco_trans_1"/>
</dbReference>
<gene>
    <name evidence="7" type="primary">glgA</name>
    <name evidence="11" type="ORF">SAMN05216508_10825</name>
</gene>
<evidence type="ECO:0000313" key="12">
    <source>
        <dbReference type="Proteomes" id="UP000198817"/>
    </source>
</evidence>
<feature type="domain" description="Starch synthase catalytic" evidence="10">
    <location>
        <begin position="160"/>
        <end position="388"/>
    </location>
</feature>
<dbReference type="InterPro" id="IPR011835">
    <property type="entry name" value="GS/SS"/>
</dbReference>
<comment type="catalytic activity">
    <reaction evidence="1 7">
        <text>[(1-&gt;4)-alpha-D-glucosyl](n) + ADP-alpha-D-glucose = [(1-&gt;4)-alpha-D-glucosyl](n+1) + ADP + H(+)</text>
        <dbReference type="Rhea" id="RHEA:18189"/>
        <dbReference type="Rhea" id="RHEA-COMP:9584"/>
        <dbReference type="Rhea" id="RHEA-COMP:9587"/>
        <dbReference type="ChEBI" id="CHEBI:15378"/>
        <dbReference type="ChEBI" id="CHEBI:15444"/>
        <dbReference type="ChEBI" id="CHEBI:57498"/>
        <dbReference type="ChEBI" id="CHEBI:456216"/>
        <dbReference type="EC" id="2.4.1.21"/>
    </reaction>
</comment>
<evidence type="ECO:0000256" key="2">
    <source>
        <dbReference type="ARBA" id="ARBA00002764"/>
    </source>
</evidence>
<keyword evidence="5 7" id="KW-0808">Transferase</keyword>
<dbReference type="Proteomes" id="UP000198817">
    <property type="component" value="Unassembled WGS sequence"/>
</dbReference>
<evidence type="ECO:0000256" key="5">
    <source>
        <dbReference type="ARBA" id="ARBA00022679"/>
    </source>
</evidence>
<comment type="pathway">
    <text evidence="7">Glycan biosynthesis; glycogen biosynthesis.</text>
</comment>
<dbReference type="Gene3D" id="3.40.50.2000">
    <property type="entry name" value="Glycogen Phosphorylase B"/>
    <property type="match status" value="2"/>
</dbReference>
<dbReference type="EMBL" id="FPBT01000008">
    <property type="protein sequence ID" value="SFU49910.1"/>
    <property type="molecule type" value="Genomic_DNA"/>
</dbReference>
<comment type="similarity">
    <text evidence="3 7">Belongs to the glycosyltransferase 1 family. Bacterial/plant glycogen synthase subfamily.</text>
</comment>